<feature type="compositionally biased region" description="Low complexity" evidence="7">
    <location>
        <begin position="129"/>
        <end position="142"/>
    </location>
</feature>
<evidence type="ECO:0000313" key="9">
    <source>
        <dbReference type="Proteomes" id="UP001181622"/>
    </source>
</evidence>
<sequence length="246" mass="26924">MDRNRNRILKVGLAAGLAFLILVGLGTWQLLRLKEKEALIARVSERMAAEPVPAPPPAEWPTLDLDRWSYRRVTLEGTYDFAREARVYVNLSEPRGPLKGPGYFVLTPLKLDGGGTVIVNRGFTPMSGGAVSRGASGRRASVTGPLREPEGRNLFTPADEPRQRLFFARDAKAIAAQLGIFEAAPFTVDAEASGPGGLPQGGETRVSFPNRHLEYALTWYGLAATLAVFVLTLALRRRRDGKDDRL</sequence>
<organism evidence="8 9">
    <name type="scientific">Chelatococcus sambhunathii</name>
    <dbReference type="NCBI Taxonomy" id="363953"/>
    <lineage>
        <taxon>Bacteria</taxon>
        <taxon>Pseudomonadati</taxon>
        <taxon>Pseudomonadota</taxon>
        <taxon>Alphaproteobacteria</taxon>
        <taxon>Hyphomicrobiales</taxon>
        <taxon>Chelatococcaceae</taxon>
        <taxon>Chelatococcus</taxon>
    </lineage>
</organism>
<keyword evidence="5 6" id="KW-0472">Membrane</keyword>
<feature type="region of interest" description="Disordered" evidence="7">
    <location>
        <begin position="129"/>
        <end position="152"/>
    </location>
</feature>
<proteinExistence type="inferred from homology"/>
<evidence type="ECO:0000256" key="4">
    <source>
        <dbReference type="ARBA" id="ARBA00022989"/>
    </source>
</evidence>
<dbReference type="PROSITE" id="PS50895">
    <property type="entry name" value="SURF1"/>
    <property type="match status" value="1"/>
</dbReference>
<dbReference type="InterPro" id="IPR045214">
    <property type="entry name" value="Surf1/Surf4"/>
</dbReference>
<dbReference type="PANTHER" id="PTHR23427:SF2">
    <property type="entry name" value="SURFEIT LOCUS PROTEIN 1"/>
    <property type="match status" value="1"/>
</dbReference>
<feature type="transmembrane region" description="Helical" evidence="6">
    <location>
        <begin position="12"/>
        <end position="31"/>
    </location>
</feature>
<comment type="caution">
    <text evidence="8">The sequence shown here is derived from an EMBL/GenBank/DDBJ whole genome shotgun (WGS) entry which is preliminary data.</text>
</comment>
<keyword evidence="3 6" id="KW-0812">Transmembrane</keyword>
<keyword evidence="6" id="KW-1003">Cell membrane</keyword>
<keyword evidence="4 6" id="KW-1133">Transmembrane helix</keyword>
<dbReference type="EMBL" id="JADBEO010000027">
    <property type="protein sequence ID" value="MDR4307517.1"/>
    <property type="molecule type" value="Genomic_DNA"/>
</dbReference>
<evidence type="ECO:0000313" key="8">
    <source>
        <dbReference type="EMBL" id="MDR4307517.1"/>
    </source>
</evidence>
<name>A0ABU1DHC3_9HYPH</name>
<dbReference type="RefSeq" id="WP_309392442.1">
    <property type="nucleotide sequence ID" value="NZ_JADBEO010000027.1"/>
</dbReference>
<comment type="similarity">
    <text evidence="2 6">Belongs to the SURF1 family.</text>
</comment>
<evidence type="ECO:0000256" key="2">
    <source>
        <dbReference type="ARBA" id="ARBA00007165"/>
    </source>
</evidence>
<protein>
    <recommendedName>
        <fullName evidence="6">SURF1-like protein</fullName>
    </recommendedName>
</protein>
<dbReference type="Pfam" id="PF02104">
    <property type="entry name" value="SURF1"/>
    <property type="match status" value="1"/>
</dbReference>
<comment type="subcellular location">
    <subcellularLocation>
        <location evidence="6">Cell membrane</location>
        <topology evidence="6">Multi-pass membrane protein</topology>
    </subcellularLocation>
    <subcellularLocation>
        <location evidence="1">Membrane</location>
    </subcellularLocation>
</comment>
<reference evidence="8" key="1">
    <citation type="submission" date="2020-10" db="EMBL/GenBank/DDBJ databases">
        <authorList>
            <person name="Abbas A."/>
            <person name="Razzaq R."/>
            <person name="Waqas M."/>
            <person name="Abbas N."/>
            <person name="Nielsen T.K."/>
            <person name="Hansen L.H."/>
            <person name="Hussain S."/>
            <person name="Shahid M."/>
        </authorList>
    </citation>
    <scope>NUCLEOTIDE SEQUENCE</scope>
    <source>
        <strain evidence="8">S14</strain>
    </source>
</reference>
<dbReference type="CDD" id="cd06662">
    <property type="entry name" value="SURF1"/>
    <property type="match status" value="1"/>
</dbReference>
<dbReference type="PANTHER" id="PTHR23427">
    <property type="entry name" value="SURFEIT LOCUS PROTEIN"/>
    <property type="match status" value="1"/>
</dbReference>
<dbReference type="InterPro" id="IPR002994">
    <property type="entry name" value="Surf1/Shy1"/>
</dbReference>
<dbReference type="Proteomes" id="UP001181622">
    <property type="component" value="Unassembled WGS sequence"/>
</dbReference>
<feature type="transmembrane region" description="Helical" evidence="6">
    <location>
        <begin position="217"/>
        <end position="235"/>
    </location>
</feature>
<evidence type="ECO:0000256" key="6">
    <source>
        <dbReference type="RuleBase" id="RU363076"/>
    </source>
</evidence>
<accession>A0ABU1DHC3</accession>
<evidence type="ECO:0000256" key="7">
    <source>
        <dbReference type="SAM" id="MobiDB-lite"/>
    </source>
</evidence>
<evidence type="ECO:0000256" key="1">
    <source>
        <dbReference type="ARBA" id="ARBA00004370"/>
    </source>
</evidence>
<keyword evidence="9" id="KW-1185">Reference proteome</keyword>
<evidence type="ECO:0000256" key="3">
    <source>
        <dbReference type="ARBA" id="ARBA00022692"/>
    </source>
</evidence>
<evidence type="ECO:0000256" key="5">
    <source>
        <dbReference type="ARBA" id="ARBA00023136"/>
    </source>
</evidence>
<gene>
    <name evidence="8" type="ORF">IHQ68_12910</name>
</gene>